<accession>A0A8S0XV02</accession>
<gene>
    <name evidence="8" type="ORF">DEACI_0531</name>
</gene>
<name>A0A8S0XV02_9FIRM</name>
<protein>
    <recommendedName>
        <fullName evidence="2">peptidylprolyl isomerase</fullName>
        <ecNumber evidence="2">5.2.1.8</ecNumber>
    </recommendedName>
</protein>
<dbReference type="RefSeq" id="WP_240983649.1">
    <property type="nucleotide sequence ID" value="NZ_CDGJ01000105.1"/>
</dbReference>
<dbReference type="InterPro" id="IPR000297">
    <property type="entry name" value="PPIase_PpiC"/>
</dbReference>
<dbReference type="Gene3D" id="1.10.4030.10">
    <property type="entry name" value="Porin chaperone SurA, peptide-binding domain"/>
    <property type="match status" value="1"/>
</dbReference>
<dbReference type="PANTHER" id="PTHR47245">
    <property type="entry name" value="PEPTIDYLPROLYL ISOMERASE"/>
    <property type="match status" value="1"/>
</dbReference>
<dbReference type="EC" id="5.2.1.8" evidence="2"/>
<evidence type="ECO:0000256" key="2">
    <source>
        <dbReference type="ARBA" id="ARBA00013194"/>
    </source>
</evidence>
<dbReference type="InterPro" id="IPR023058">
    <property type="entry name" value="PPIase_PpiC_CS"/>
</dbReference>
<evidence type="ECO:0000259" key="7">
    <source>
        <dbReference type="PROSITE" id="PS50198"/>
    </source>
</evidence>
<dbReference type="Pfam" id="PF13616">
    <property type="entry name" value="Rotamase_3"/>
    <property type="match status" value="1"/>
</dbReference>
<dbReference type="InterPro" id="IPR050245">
    <property type="entry name" value="PrsA_foldase"/>
</dbReference>
<feature type="domain" description="PpiC" evidence="7">
    <location>
        <begin position="169"/>
        <end position="260"/>
    </location>
</feature>
<keyword evidence="3" id="KW-0732">Signal</keyword>
<evidence type="ECO:0000256" key="3">
    <source>
        <dbReference type="ARBA" id="ARBA00022729"/>
    </source>
</evidence>
<dbReference type="EMBL" id="LR746496">
    <property type="protein sequence ID" value="CAA7599897.1"/>
    <property type="molecule type" value="Genomic_DNA"/>
</dbReference>
<sequence>MKRARLGIVAGALVVLLATAGCSLTGGKWVARVNGQAISQSDFDQRVAASEALYKTQGMDFTSAQGKQAEAQLKNNILQRMVEGDVISQEVRKLGLSTNDSQVKQQEAGLKQNFGTEAKFQDALKQQGMTEQELLDFLALYQKVSTGVKVSASDVQNYFNAHKSQYGHPEEVEARHILVKTKAEAEQIIAELNKGANFAQLAKEKSTDPGSKDKGGELGFFTQNQMDPAFAKAAFSQKVGTWSQTPVKSSYGYHIILVEAHKPAVTPDFNAVKAQVEQDALTSAKDAKFQSYMDALMKKATIKYAHGFEPTAAPSAPTPAPAQ</sequence>
<dbReference type="AlphaFoldDB" id="A0A8S0XV02"/>
<dbReference type="Gene3D" id="3.10.50.40">
    <property type="match status" value="1"/>
</dbReference>
<evidence type="ECO:0000256" key="5">
    <source>
        <dbReference type="ARBA" id="ARBA00023235"/>
    </source>
</evidence>
<keyword evidence="4 6" id="KW-0697">Rotamase</keyword>
<reference evidence="8" key="1">
    <citation type="submission" date="2020-01" db="EMBL/GenBank/DDBJ databases">
        <authorList>
            <person name="Hornung B."/>
        </authorList>
    </citation>
    <scope>NUCLEOTIDE SEQUENCE</scope>
    <source>
        <strain evidence="8">PacBioINE</strain>
    </source>
</reference>
<organism evidence="8">
    <name type="scientific">Acididesulfobacillus acetoxydans</name>
    <dbReference type="NCBI Taxonomy" id="1561005"/>
    <lineage>
        <taxon>Bacteria</taxon>
        <taxon>Bacillati</taxon>
        <taxon>Bacillota</taxon>
        <taxon>Clostridia</taxon>
        <taxon>Eubacteriales</taxon>
        <taxon>Peptococcaceae</taxon>
        <taxon>Acididesulfobacillus</taxon>
    </lineage>
</organism>
<dbReference type="SUPFAM" id="SSF54534">
    <property type="entry name" value="FKBP-like"/>
    <property type="match status" value="1"/>
</dbReference>
<evidence type="ECO:0000256" key="1">
    <source>
        <dbReference type="ARBA" id="ARBA00000971"/>
    </source>
</evidence>
<comment type="catalytic activity">
    <reaction evidence="1">
        <text>[protein]-peptidylproline (omega=180) = [protein]-peptidylproline (omega=0)</text>
        <dbReference type="Rhea" id="RHEA:16237"/>
        <dbReference type="Rhea" id="RHEA-COMP:10747"/>
        <dbReference type="Rhea" id="RHEA-COMP:10748"/>
        <dbReference type="ChEBI" id="CHEBI:83833"/>
        <dbReference type="ChEBI" id="CHEBI:83834"/>
        <dbReference type="EC" id="5.2.1.8"/>
    </reaction>
</comment>
<dbReference type="PROSITE" id="PS50198">
    <property type="entry name" value="PPIC_PPIASE_2"/>
    <property type="match status" value="1"/>
</dbReference>
<dbReference type="PROSITE" id="PS01096">
    <property type="entry name" value="PPIC_PPIASE_1"/>
    <property type="match status" value="1"/>
</dbReference>
<dbReference type="KEGG" id="aacx:DEACI_0531"/>
<dbReference type="SUPFAM" id="SSF109998">
    <property type="entry name" value="Triger factor/SurA peptide-binding domain-like"/>
    <property type="match status" value="1"/>
</dbReference>
<evidence type="ECO:0000256" key="4">
    <source>
        <dbReference type="ARBA" id="ARBA00023110"/>
    </source>
</evidence>
<dbReference type="Proteomes" id="UP000836597">
    <property type="component" value="Chromosome"/>
</dbReference>
<dbReference type="InterPro" id="IPR046357">
    <property type="entry name" value="PPIase_dom_sf"/>
</dbReference>
<dbReference type="GO" id="GO:0003755">
    <property type="term" value="F:peptidyl-prolyl cis-trans isomerase activity"/>
    <property type="evidence" value="ECO:0007669"/>
    <property type="project" value="UniProtKB-KW"/>
</dbReference>
<dbReference type="PROSITE" id="PS51257">
    <property type="entry name" value="PROKAR_LIPOPROTEIN"/>
    <property type="match status" value="1"/>
</dbReference>
<evidence type="ECO:0000313" key="8">
    <source>
        <dbReference type="EMBL" id="CAA7599897.1"/>
    </source>
</evidence>
<evidence type="ECO:0000256" key="6">
    <source>
        <dbReference type="PROSITE-ProRule" id="PRU00278"/>
    </source>
</evidence>
<dbReference type="Pfam" id="PF13624">
    <property type="entry name" value="SurA_N_3"/>
    <property type="match status" value="1"/>
</dbReference>
<proteinExistence type="predicted"/>
<dbReference type="PANTHER" id="PTHR47245:SF1">
    <property type="entry name" value="FOLDASE PROTEIN PRSA"/>
    <property type="match status" value="1"/>
</dbReference>
<keyword evidence="5 6" id="KW-0413">Isomerase</keyword>
<dbReference type="InterPro" id="IPR027304">
    <property type="entry name" value="Trigger_fact/SurA_dom_sf"/>
</dbReference>